<dbReference type="CDD" id="cd17315">
    <property type="entry name" value="MFS_GLUT_like"/>
    <property type="match status" value="1"/>
</dbReference>
<organism evidence="10 11">
    <name type="scientific">Ostreococcus tauri</name>
    <name type="common">Marine green alga</name>
    <dbReference type="NCBI Taxonomy" id="70448"/>
    <lineage>
        <taxon>Eukaryota</taxon>
        <taxon>Viridiplantae</taxon>
        <taxon>Chlorophyta</taxon>
        <taxon>Mamiellophyceae</taxon>
        <taxon>Mamiellales</taxon>
        <taxon>Bathycoccaceae</taxon>
        <taxon>Ostreococcus</taxon>
    </lineage>
</organism>
<comment type="caution">
    <text evidence="10">The sequence shown here is derived from an EMBL/GenBank/DDBJ whole genome shotgun (WGS) entry which is preliminary data.</text>
</comment>
<evidence type="ECO:0000313" key="11">
    <source>
        <dbReference type="Proteomes" id="UP000009170"/>
    </source>
</evidence>
<dbReference type="PROSITE" id="PS00216">
    <property type="entry name" value="SUGAR_TRANSPORT_1"/>
    <property type="match status" value="2"/>
</dbReference>
<feature type="transmembrane region" description="Helical" evidence="8">
    <location>
        <begin position="539"/>
        <end position="559"/>
    </location>
</feature>
<reference evidence="10 11" key="2">
    <citation type="journal article" date="2014" name="BMC Genomics">
        <title>An improved genome of the model marine alga Ostreococcus tauri unfolds by assessing Illumina de novo assemblies.</title>
        <authorList>
            <person name="Blanc-Mathieu R."/>
            <person name="Verhelst B."/>
            <person name="Derelle E."/>
            <person name="Rombauts S."/>
            <person name="Bouget F.Y."/>
            <person name="Carre I."/>
            <person name="Chateau A."/>
            <person name="Eyre-Walker A."/>
            <person name="Grimsley N."/>
            <person name="Moreau H."/>
            <person name="Piegu B."/>
            <person name="Rivals E."/>
            <person name="Schackwitz W."/>
            <person name="Van de Peer Y."/>
            <person name="Piganeau G."/>
        </authorList>
    </citation>
    <scope>NUCLEOTIDE SEQUENCE [LARGE SCALE GENOMIC DNA]</scope>
    <source>
        <strain evidence="11">OTTH 0595 / CCAP 157/2 / RCC745</strain>
    </source>
</reference>
<dbReference type="PRINTS" id="PR00171">
    <property type="entry name" value="SUGRTRNSPORT"/>
</dbReference>
<evidence type="ECO:0000256" key="6">
    <source>
        <dbReference type="ARBA" id="ARBA00023136"/>
    </source>
</evidence>
<proteinExistence type="inferred from homology"/>
<keyword evidence="6 8" id="KW-0472">Membrane</keyword>
<dbReference type="InParanoid" id="A0A096PAR5"/>
<keyword evidence="11" id="KW-1185">Reference proteome</keyword>
<dbReference type="KEGG" id="ota:OT_ostta14g01570"/>
<keyword evidence="5 8" id="KW-1133">Transmembrane helix</keyword>
<dbReference type="RefSeq" id="XP_022841338.1">
    <property type="nucleotide sequence ID" value="XM_022982562.1"/>
</dbReference>
<evidence type="ECO:0000256" key="8">
    <source>
        <dbReference type="SAM" id="Phobius"/>
    </source>
</evidence>
<comment type="similarity">
    <text evidence="2">Belongs to the major facilitator superfamily. Sugar transporter (TC 2.A.1.1) family.</text>
</comment>
<dbReference type="InterPro" id="IPR020846">
    <property type="entry name" value="MFS_dom"/>
</dbReference>
<dbReference type="SUPFAM" id="SSF103473">
    <property type="entry name" value="MFS general substrate transporter"/>
    <property type="match status" value="1"/>
</dbReference>
<dbReference type="Proteomes" id="UP000009170">
    <property type="component" value="Unassembled WGS sequence"/>
</dbReference>
<dbReference type="InterPro" id="IPR005828">
    <property type="entry name" value="MFS_sugar_transport-like"/>
</dbReference>
<dbReference type="OrthoDB" id="6612291at2759"/>
<feature type="transmembrane region" description="Helical" evidence="8">
    <location>
        <begin position="501"/>
        <end position="527"/>
    </location>
</feature>
<feature type="compositionally biased region" description="Low complexity" evidence="7">
    <location>
        <begin position="1"/>
        <end position="21"/>
    </location>
</feature>
<comment type="subcellular location">
    <subcellularLocation>
        <location evidence="1">Membrane</location>
        <topology evidence="1">Multi-pass membrane protein</topology>
    </subcellularLocation>
</comment>
<dbReference type="InterPro" id="IPR050814">
    <property type="entry name" value="Myo-inositol_Transporter"/>
</dbReference>
<feature type="domain" description="Major facilitator superfamily (MFS) profile" evidence="9">
    <location>
        <begin position="90"/>
        <end position="593"/>
    </location>
</feature>
<dbReference type="InterPro" id="IPR005829">
    <property type="entry name" value="Sugar_transporter_CS"/>
</dbReference>
<evidence type="ECO:0000256" key="1">
    <source>
        <dbReference type="ARBA" id="ARBA00004141"/>
    </source>
</evidence>
<dbReference type="AlphaFoldDB" id="A0A096PAR5"/>
<name>A0A096PAR5_OSTTA</name>
<reference evidence="11" key="1">
    <citation type="journal article" date="2006" name="Proc. Natl. Acad. Sci. U.S.A.">
        <title>Genome analysis of the smallest free-living eukaryote Ostreococcus tauri unveils many unique features.</title>
        <authorList>
            <person name="Derelle E."/>
            <person name="Ferraz C."/>
            <person name="Rombauts S."/>
            <person name="Rouze P."/>
            <person name="Worden A.Z."/>
            <person name="Robbens S."/>
            <person name="Partensky F."/>
            <person name="Degroeve S."/>
            <person name="Echeynie S."/>
            <person name="Cooke R."/>
            <person name="Saeys Y."/>
            <person name="Wuyts J."/>
            <person name="Jabbari K."/>
            <person name="Bowler C."/>
            <person name="Panaud O."/>
            <person name="Piegu B."/>
            <person name="Ball S.G."/>
            <person name="Ral J.-P."/>
            <person name="Bouget F.-Y."/>
            <person name="Piganeau G."/>
            <person name="De Baets B."/>
            <person name="Picard A."/>
            <person name="Delseny M."/>
            <person name="Demaille J."/>
            <person name="Van de Peer Y."/>
            <person name="Moreau H."/>
        </authorList>
    </citation>
    <scope>NUCLEOTIDE SEQUENCE [LARGE SCALE GENOMIC DNA]</scope>
    <source>
        <strain evidence="11">OTTH 0595 / CCAP 157/2 / RCC745</strain>
    </source>
</reference>
<evidence type="ECO:0000256" key="7">
    <source>
        <dbReference type="SAM" id="MobiDB-lite"/>
    </source>
</evidence>
<dbReference type="GeneID" id="9837898"/>
<dbReference type="PANTHER" id="PTHR48020:SF12">
    <property type="entry name" value="PROTON MYO-INOSITOL COTRANSPORTER"/>
    <property type="match status" value="1"/>
</dbReference>
<evidence type="ECO:0000256" key="5">
    <source>
        <dbReference type="ARBA" id="ARBA00022989"/>
    </source>
</evidence>
<feature type="region of interest" description="Disordered" evidence="7">
    <location>
        <begin position="1"/>
        <end position="65"/>
    </location>
</feature>
<dbReference type="EMBL" id="CAID01000014">
    <property type="protein sequence ID" value="CEG02078.1"/>
    <property type="molecule type" value="Genomic_DNA"/>
</dbReference>
<feature type="transmembrane region" description="Helical" evidence="8">
    <location>
        <begin position="419"/>
        <end position="440"/>
    </location>
</feature>
<dbReference type="Gene3D" id="1.20.1250.20">
    <property type="entry name" value="MFS general substrate transporter like domains"/>
    <property type="match status" value="2"/>
</dbReference>
<dbReference type="PANTHER" id="PTHR48020">
    <property type="entry name" value="PROTON MYO-INOSITOL COTRANSPORTER"/>
    <property type="match status" value="1"/>
</dbReference>
<dbReference type="PROSITE" id="PS50850">
    <property type="entry name" value="MFS"/>
    <property type="match status" value="1"/>
</dbReference>
<feature type="compositionally biased region" description="Basic and acidic residues" evidence="7">
    <location>
        <begin position="38"/>
        <end position="56"/>
    </location>
</feature>
<feature type="transmembrane region" description="Helical" evidence="8">
    <location>
        <begin position="355"/>
        <end position="379"/>
    </location>
</feature>
<dbReference type="PROSITE" id="PS00217">
    <property type="entry name" value="SUGAR_TRANSPORT_2"/>
    <property type="match status" value="1"/>
</dbReference>
<dbReference type="Pfam" id="PF00083">
    <property type="entry name" value="Sugar_tr"/>
    <property type="match status" value="2"/>
</dbReference>
<evidence type="ECO:0000256" key="2">
    <source>
        <dbReference type="ARBA" id="ARBA00010992"/>
    </source>
</evidence>
<dbReference type="InterPro" id="IPR036259">
    <property type="entry name" value="MFS_trans_sf"/>
</dbReference>
<evidence type="ECO:0000313" key="10">
    <source>
        <dbReference type="EMBL" id="CEG02078.1"/>
    </source>
</evidence>
<feature type="transmembrane region" description="Helical" evidence="8">
    <location>
        <begin position="157"/>
        <end position="177"/>
    </location>
</feature>
<keyword evidence="4 8" id="KW-0812">Transmembrane</keyword>
<evidence type="ECO:0000259" key="9">
    <source>
        <dbReference type="PROSITE" id="PS50850"/>
    </source>
</evidence>
<dbReference type="GO" id="GO:0022857">
    <property type="term" value="F:transmembrane transporter activity"/>
    <property type="evidence" value="ECO:0007669"/>
    <property type="project" value="InterPro"/>
</dbReference>
<gene>
    <name evidence="10" type="ORF">OT_ostta14g01570</name>
</gene>
<accession>A0A096PAR5</accession>
<dbReference type="GO" id="GO:0016020">
    <property type="term" value="C:membrane"/>
    <property type="evidence" value="ECO:0007669"/>
    <property type="project" value="UniProtKB-SubCell"/>
</dbReference>
<evidence type="ECO:0000256" key="3">
    <source>
        <dbReference type="ARBA" id="ARBA00022448"/>
    </source>
</evidence>
<feature type="transmembrane region" description="Helical" evidence="8">
    <location>
        <begin position="130"/>
        <end position="150"/>
    </location>
</feature>
<sequence>MARARVSAATTARATVCTPRAGRTHRSARHGARRAREKFKVHSSSDDANDDARRDGTASASTSASVDDNDIRQSLFGVDLASVGPGLAPSALTASLGAFAFGYHTAACNAPLDAIANDLAFGGDQGLKGLVVSALVIGGALGGLGVGGVSDALGRRLTLAWTSAPLIAGALMSAYAPNAAVMIAGRFIAGVGVGASSQIVPLYLSEISPPALRGTLNGVRRMAYVFGCLAAFQIGDGLKVTGGEGWWREVFIDATFPAVLLAVGAMTIAQESPVWLLTRQDEASVKQSRKALAILQNIRGRNARAWQNSLMSAAAAPFSIDEGDEETEEKSCPRETPTVSSWGDLISQERNRLPLSIGITLCGLSAFSGANTVIFYASTVFTSVGINNADILTWAVGVPNVIGGFVALALSDKVGRRPLLLASFSGMSACLGFLAFAAFLTPQNMPINAYCADPNLGVLVGALNPPIDDGLYSYPTLSAAQIICVDLGTDLTAMGPAQPEAAVALVTIPLYVLFFSLGAGPIPWLLYNEVFPTRIRARAVSACTALNYAANSIIGATFLPMVSAYGLSGSYGLYTLLCAAGYVFVDRYVPETKGVPLEDVEALLRRTAHGKSLKASD</sequence>
<feature type="compositionally biased region" description="Basic residues" evidence="7">
    <location>
        <begin position="22"/>
        <end position="37"/>
    </location>
</feature>
<keyword evidence="3" id="KW-0813">Transport</keyword>
<dbReference type="InterPro" id="IPR003663">
    <property type="entry name" value="Sugar/inositol_transpt"/>
</dbReference>
<evidence type="ECO:0000256" key="4">
    <source>
        <dbReference type="ARBA" id="ARBA00022692"/>
    </source>
</evidence>
<protein>
    <submittedName>
        <fullName evidence="10">Major facilitator superfamily domain, general substrate transporter</fullName>
    </submittedName>
</protein>
<feature type="transmembrane region" description="Helical" evidence="8">
    <location>
        <begin position="565"/>
        <end position="585"/>
    </location>
</feature>
<feature type="transmembrane region" description="Helical" evidence="8">
    <location>
        <begin position="391"/>
        <end position="410"/>
    </location>
</feature>